<dbReference type="Proteomes" id="UP000240206">
    <property type="component" value="Unassembled WGS sequence"/>
</dbReference>
<comment type="caution">
    <text evidence="1">The sequence shown here is derived from an EMBL/GenBank/DDBJ whole genome shotgun (WGS) entry which is preliminary data.</text>
</comment>
<protein>
    <submittedName>
        <fullName evidence="1">Prevent-host-death protein</fullName>
    </submittedName>
</protein>
<keyword evidence="2" id="KW-1185">Reference proteome</keyword>
<accession>A0A2P7EC67</accession>
<dbReference type="STRING" id="1910958.BTM30_09405"/>
<reference evidence="2" key="1">
    <citation type="submission" date="2018-03" db="EMBL/GenBank/DDBJ databases">
        <title>Ecological and genomic features of two cosmopolitan and abundant freshwater picocyanobacteria.</title>
        <authorList>
            <person name="Cabello-Yeves P.J."/>
            <person name="Picazo A."/>
            <person name="Camacho A."/>
            <person name="Callieri C."/>
            <person name="Rosselli R."/>
            <person name="Roda-Garcia J."/>
            <person name="Coutinho F.H."/>
            <person name="Rodriguez-Valera F."/>
        </authorList>
    </citation>
    <scope>NUCLEOTIDE SEQUENCE [LARGE SCALE GENOMIC DNA]</scope>
    <source>
        <strain evidence="2">Tous</strain>
    </source>
</reference>
<evidence type="ECO:0000313" key="1">
    <source>
        <dbReference type="EMBL" id="PSI00803.1"/>
    </source>
</evidence>
<evidence type="ECO:0000313" key="2">
    <source>
        <dbReference type="Proteomes" id="UP000240206"/>
    </source>
</evidence>
<organism evidence="1 2">
    <name type="scientific">Synechococcus lacustris str. Tous</name>
    <dbReference type="NCBI Taxonomy" id="1910958"/>
    <lineage>
        <taxon>Bacteria</taxon>
        <taxon>Bacillati</taxon>
        <taxon>Cyanobacteriota</taxon>
        <taxon>Cyanophyceae</taxon>
        <taxon>Synechococcales</taxon>
        <taxon>Synechococcaceae</taxon>
        <taxon>Synechococcus</taxon>
    </lineage>
</organism>
<dbReference type="EMBL" id="PXVC01000073">
    <property type="protein sequence ID" value="PSI00803.1"/>
    <property type="molecule type" value="Genomic_DNA"/>
</dbReference>
<sequence>MALPQDQGPWISKSLFKSKALEYFRHVETSGESIVVTDHGHPTLEIRPYEPLPNSELDPLDQLRNSVISYIEPTEPVDQGHWEALQ</sequence>
<proteinExistence type="predicted"/>
<name>A0A2P7EC67_9SYNE</name>
<gene>
    <name evidence="1" type="ORF">C7K08_11210</name>
</gene>
<dbReference type="AlphaFoldDB" id="A0A2P7EC67"/>
<dbReference type="RefSeq" id="WP_106500700.1">
    <property type="nucleotide sequence ID" value="NZ_PXVC01000073.1"/>
</dbReference>